<dbReference type="PANTHER" id="PTHR44329">
    <property type="entry name" value="SERINE/THREONINE-PROTEIN KINASE TNNI3K-RELATED"/>
    <property type="match status" value="1"/>
</dbReference>
<sequence length="1079" mass="116335">MALRTRSVGARGTPRRAWPPPAPQLTPVPGAGGADDTLLSDASIRISGRGGGLSLRRLLLAMYVPRGFWPRLMARVLPDAALAAAAQQLYRLPPELEVDESVSKALELNWGWKLWQTGMVLACDALVLARLRELPPRRDDLLPPPATPSPAGADELYHSLQFRVRTEGAWCTLDPSSWACVELVLPALTCVLRRAQGEPVAGCQSISLEPNPETLTKVLALLTDHVDLLLEDWYPSLGTRFVHTSEGRCLITRLVPCPLCLRDAEHRQSERDNEPEPPHEQQMQQAFRRLELGHVEARRARLSQDSRDDDGDSGVGPESNASSRMGSVEGIVNGAPSDACAGWAACAWSVEECILASCTGAALHCTRHGVMHTRDVAPETLLLDVEEEKRARWEHITRGAIAGRGAFGTVLAATWRRPTAGSPETIPVALKALQPVPPPASSDITAHHAYKAALSRWERDPVSAACRAYCGLRQELCVLSQLKHPHVVPLVAATAQPLALLLALAPQGALDGVLRQYAGCGCRVGPRAALALTLQLARALEYLHARRVLYRDLKSENVLVWSMPRPQEAAAAELSPAPINVHVKLGDYGISRLAPPSGTKGFGGTEGFMAPEIMRYNGEEEYNEKVDCFSFGMLLYEVMSLRQPFEGHEAVKEAILEGARPTLTTRELQYPCNMLETMRRCWSGAPELRPSAAALVSALSAPEYPALCDAAAAAACRAAAAAPLLLQPRPNAEECDGGWEIWYGGEPERAHSLLVTRTRFTHHHSLRVPPDKGETVQVTAACRVGSKMWLGDSAGRVSVYNASSCALVWSVRVQDAVGGAASPVSSLLPLLKLQRVALALACGRLFLVSAQRPEAEGSFVLTELGTATELCCLAAVPTPHGFEVWAGGDSLNAYAVSAGGVCGAESLPAQPRVTLLAAHHHQPVVIAYSHPGVHVYQWSAVSRAQTARLDVSKLAPCSESLHSIAIDDAPSQDSCTVTALCVLGACCYVGTARGCVIVADCSTLRPLTVFRPYESHVTCMVPLVSHEGAPGPAMLATFGDTYRPLLDRFTAHNQQNNSTSPVHPGFYCLLWRAHHWLPD</sequence>
<proteinExistence type="predicted"/>
<gene>
    <name evidence="7" type="ORF">ABMA27_012514</name>
</gene>
<evidence type="ECO:0000313" key="8">
    <source>
        <dbReference type="Proteomes" id="UP001549920"/>
    </source>
</evidence>
<dbReference type="EMBL" id="JBEUOH010000031">
    <property type="protein sequence ID" value="KAL0852675.1"/>
    <property type="molecule type" value="Genomic_DNA"/>
</dbReference>
<feature type="compositionally biased region" description="Pro residues" evidence="5">
    <location>
        <begin position="17"/>
        <end position="26"/>
    </location>
</feature>
<dbReference type="PROSITE" id="PS50011">
    <property type="entry name" value="PROTEIN_KINASE_DOM"/>
    <property type="match status" value="1"/>
</dbReference>
<dbReference type="SUPFAM" id="SSF50998">
    <property type="entry name" value="Quinoprotein alcohol dehydrogenase-like"/>
    <property type="match status" value="1"/>
</dbReference>
<feature type="domain" description="Protein kinase" evidence="6">
    <location>
        <begin position="396"/>
        <end position="707"/>
    </location>
</feature>
<comment type="caution">
    <text evidence="7">The sequence shown here is derived from an EMBL/GenBank/DDBJ whole genome shotgun (WGS) entry which is preliminary data.</text>
</comment>
<dbReference type="PROSITE" id="PS00108">
    <property type="entry name" value="PROTEIN_KINASE_ST"/>
    <property type="match status" value="1"/>
</dbReference>
<evidence type="ECO:0000256" key="2">
    <source>
        <dbReference type="ARBA" id="ARBA00022741"/>
    </source>
</evidence>
<keyword evidence="8" id="KW-1185">Reference proteome</keyword>
<evidence type="ECO:0000256" key="4">
    <source>
        <dbReference type="ARBA" id="ARBA00022840"/>
    </source>
</evidence>
<dbReference type="Pfam" id="PF00069">
    <property type="entry name" value="Pkinase"/>
    <property type="match status" value="1"/>
</dbReference>
<dbReference type="InterPro" id="IPR011009">
    <property type="entry name" value="Kinase-like_dom_sf"/>
</dbReference>
<dbReference type="InterPro" id="IPR000719">
    <property type="entry name" value="Prot_kinase_dom"/>
</dbReference>
<dbReference type="Proteomes" id="UP001549920">
    <property type="component" value="Unassembled WGS sequence"/>
</dbReference>
<dbReference type="InterPro" id="IPR011047">
    <property type="entry name" value="Quinoprotein_ADH-like_sf"/>
</dbReference>
<dbReference type="SMART" id="SM00220">
    <property type="entry name" value="S_TKc"/>
    <property type="match status" value="1"/>
</dbReference>
<name>A0ABR3GYU1_LOXSC</name>
<evidence type="ECO:0000313" key="7">
    <source>
        <dbReference type="EMBL" id="KAL0852675.1"/>
    </source>
</evidence>
<evidence type="ECO:0000256" key="5">
    <source>
        <dbReference type="SAM" id="MobiDB-lite"/>
    </source>
</evidence>
<dbReference type="PANTHER" id="PTHR44329:SF288">
    <property type="entry name" value="MITOGEN-ACTIVATED PROTEIN KINASE KINASE KINASE 20"/>
    <property type="match status" value="1"/>
</dbReference>
<reference evidence="7 8" key="1">
    <citation type="submission" date="2024-06" db="EMBL/GenBank/DDBJ databases">
        <title>A chromosome-level genome assembly of beet webworm, Loxostege sticticalis.</title>
        <authorList>
            <person name="Zhang Y."/>
        </authorList>
    </citation>
    <scope>NUCLEOTIDE SEQUENCE [LARGE SCALE GENOMIC DNA]</scope>
    <source>
        <strain evidence="7">AQ026</strain>
        <tissue evidence="7">Whole body</tissue>
    </source>
</reference>
<keyword evidence="3" id="KW-0418">Kinase</keyword>
<organism evidence="7 8">
    <name type="scientific">Loxostege sticticalis</name>
    <name type="common">Beet webworm moth</name>
    <dbReference type="NCBI Taxonomy" id="481309"/>
    <lineage>
        <taxon>Eukaryota</taxon>
        <taxon>Metazoa</taxon>
        <taxon>Ecdysozoa</taxon>
        <taxon>Arthropoda</taxon>
        <taxon>Hexapoda</taxon>
        <taxon>Insecta</taxon>
        <taxon>Pterygota</taxon>
        <taxon>Neoptera</taxon>
        <taxon>Endopterygota</taxon>
        <taxon>Lepidoptera</taxon>
        <taxon>Glossata</taxon>
        <taxon>Ditrysia</taxon>
        <taxon>Pyraloidea</taxon>
        <taxon>Crambidae</taxon>
        <taxon>Pyraustinae</taxon>
        <taxon>Loxostege</taxon>
    </lineage>
</organism>
<dbReference type="SUPFAM" id="SSF56112">
    <property type="entry name" value="Protein kinase-like (PK-like)"/>
    <property type="match status" value="1"/>
</dbReference>
<dbReference type="Gene3D" id="1.10.510.10">
    <property type="entry name" value="Transferase(Phosphotransferase) domain 1"/>
    <property type="match status" value="1"/>
</dbReference>
<feature type="region of interest" description="Disordered" evidence="5">
    <location>
        <begin position="300"/>
        <end position="329"/>
    </location>
</feature>
<evidence type="ECO:0000256" key="3">
    <source>
        <dbReference type="ARBA" id="ARBA00022777"/>
    </source>
</evidence>
<protein>
    <recommendedName>
        <fullName evidence="6">Protein kinase domain-containing protein</fullName>
    </recommendedName>
</protein>
<dbReference type="InterPro" id="IPR008271">
    <property type="entry name" value="Ser/Thr_kinase_AS"/>
</dbReference>
<keyword evidence="4" id="KW-0067">ATP-binding</keyword>
<evidence type="ECO:0000259" key="6">
    <source>
        <dbReference type="PROSITE" id="PS50011"/>
    </source>
</evidence>
<keyword evidence="2" id="KW-0547">Nucleotide-binding</keyword>
<dbReference type="InterPro" id="IPR051681">
    <property type="entry name" value="Ser/Thr_Kinases-Pseudokinases"/>
</dbReference>
<feature type="region of interest" description="Disordered" evidence="5">
    <location>
        <begin position="1"/>
        <end position="32"/>
    </location>
</feature>
<accession>A0ABR3GYU1</accession>
<keyword evidence="1" id="KW-0808">Transferase</keyword>
<evidence type="ECO:0000256" key="1">
    <source>
        <dbReference type="ARBA" id="ARBA00022679"/>
    </source>
</evidence>